<gene>
    <name evidence="3" type="ORF">PPYR_01010</name>
</gene>
<keyword evidence="4" id="KW-1185">Reference proteome</keyword>
<feature type="coiled-coil region" evidence="2">
    <location>
        <begin position="301"/>
        <end position="328"/>
    </location>
</feature>
<dbReference type="Pfam" id="PF05186">
    <property type="entry name" value="Dpy-30"/>
    <property type="match status" value="1"/>
</dbReference>
<reference evidence="3 4" key="1">
    <citation type="journal article" date="2018" name="Elife">
        <title>Firefly genomes illuminate parallel origins of bioluminescence in beetles.</title>
        <authorList>
            <person name="Fallon T.R."/>
            <person name="Lower S.E."/>
            <person name="Chang C.H."/>
            <person name="Bessho-Uehara M."/>
            <person name="Martin G.J."/>
            <person name="Bewick A.J."/>
            <person name="Behringer M."/>
            <person name="Debat H.J."/>
            <person name="Wong I."/>
            <person name="Day J.C."/>
            <person name="Suvorov A."/>
            <person name="Silva C.J."/>
            <person name="Stanger-Hall K.F."/>
            <person name="Hall D.W."/>
            <person name="Schmitz R.J."/>
            <person name="Nelson D.R."/>
            <person name="Lewis S.M."/>
            <person name="Shigenobu S."/>
            <person name="Bybee S.M."/>
            <person name="Larracuente A.M."/>
            <person name="Oba Y."/>
            <person name="Weng J.K."/>
        </authorList>
    </citation>
    <scope>NUCLEOTIDE SEQUENCE [LARGE SCALE GENOMIC DNA]</scope>
    <source>
        <strain evidence="3">1611_PpyrPB1</strain>
        <tissue evidence="3">Whole body</tissue>
    </source>
</reference>
<dbReference type="CDD" id="cd22966">
    <property type="entry name" value="DD_DYDC-like"/>
    <property type="match status" value="1"/>
</dbReference>
<organism evidence="3 4">
    <name type="scientific">Photinus pyralis</name>
    <name type="common">Common eastern firefly</name>
    <name type="synonym">Lampyris pyralis</name>
    <dbReference type="NCBI Taxonomy" id="7054"/>
    <lineage>
        <taxon>Eukaryota</taxon>
        <taxon>Metazoa</taxon>
        <taxon>Ecdysozoa</taxon>
        <taxon>Arthropoda</taxon>
        <taxon>Hexapoda</taxon>
        <taxon>Insecta</taxon>
        <taxon>Pterygota</taxon>
        <taxon>Neoptera</taxon>
        <taxon>Endopterygota</taxon>
        <taxon>Coleoptera</taxon>
        <taxon>Polyphaga</taxon>
        <taxon>Elateriformia</taxon>
        <taxon>Elateroidea</taxon>
        <taxon>Lampyridae</taxon>
        <taxon>Lampyrinae</taxon>
        <taxon>Photinus</taxon>
    </lineage>
</organism>
<dbReference type="PANTHER" id="PTHR23356">
    <property type="entry name" value="DPY30-RELATED"/>
    <property type="match status" value="1"/>
</dbReference>
<dbReference type="InParanoid" id="A0A5N4B3T9"/>
<dbReference type="EMBL" id="VVIM01000001">
    <property type="protein sequence ID" value="KAB0804040.1"/>
    <property type="molecule type" value="Genomic_DNA"/>
</dbReference>
<dbReference type="Proteomes" id="UP000327044">
    <property type="component" value="Unassembled WGS sequence"/>
</dbReference>
<keyword evidence="2" id="KW-0175">Coiled coil</keyword>
<dbReference type="InterPro" id="IPR037856">
    <property type="entry name" value="Sdc1/DPY30"/>
</dbReference>
<evidence type="ECO:0000313" key="3">
    <source>
        <dbReference type="EMBL" id="KAB0804040.1"/>
    </source>
</evidence>
<accession>A0A5N4B3T9</accession>
<comment type="similarity">
    <text evidence="1">Belongs to the dpy-30 family.</text>
</comment>
<protein>
    <submittedName>
        <fullName evidence="3">Uncharacterized protein</fullName>
    </submittedName>
</protein>
<dbReference type="InterPro" id="IPR049630">
    <property type="entry name" value="DYDC-like_DD"/>
</dbReference>
<evidence type="ECO:0000256" key="1">
    <source>
        <dbReference type="ARBA" id="ARBA00010849"/>
    </source>
</evidence>
<sequence length="384" mass="44443">MEYIQNKHDKALSELEMEKQALKKRLSHIEKLDLLINALTHKIFNIEYHYQQQVKELSSQRENVLNSTEISRDEREALMDEVDKKIKDLEDAHAEELTSLEGQRSSLQKQCAMKTQQMDVIMDSLRVQHRGVLQELEESKMTASPSQLKEVDRRIDQLNKMFEKDVEILNELQLAGWKCKEEKMFELLESRGLCFTQSNKFLTSSGSHLTRSEATRLGLLEGINLSLLDQEEYVTDIQPTTSELTVSESEKMDTEDVVYLKTIFGKPLTLALAEITAQQPRDPIHYLGHWLFKYRYNQEVSVTRKDELQELIQERERLESEKLRTIYENEAHEAVLNLIIRAEEGAILRELERIARDAMVSSEDELAAEAKDVLGVYNGPTTGE</sequence>
<dbReference type="GO" id="GO:0048188">
    <property type="term" value="C:Set1C/COMPASS complex"/>
    <property type="evidence" value="ECO:0007669"/>
    <property type="project" value="InterPro"/>
</dbReference>
<proteinExistence type="inferred from homology"/>
<name>A0A5N4B3T9_PHOPY</name>
<dbReference type="InterPro" id="IPR007858">
    <property type="entry name" value="Dpy-30_motif"/>
</dbReference>
<dbReference type="PANTHER" id="PTHR23356:SF16">
    <property type="entry name" value="DPY30 DOMAIN CONTAINING 2"/>
    <property type="match status" value="1"/>
</dbReference>
<dbReference type="AlphaFoldDB" id="A0A5N4B3T9"/>
<comment type="caution">
    <text evidence="3">The sequence shown here is derived from an EMBL/GenBank/DDBJ whole genome shotgun (WGS) entry which is preliminary data.</text>
</comment>
<dbReference type="Gene3D" id="1.20.890.10">
    <property type="entry name" value="cAMP-dependent protein kinase regulatory subunit, dimerization-anchoring domain"/>
    <property type="match status" value="1"/>
</dbReference>
<evidence type="ECO:0000313" key="4">
    <source>
        <dbReference type="Proteomes" id="UP000327044"/>
    </source>
</evidence>
<evidence type="ECO:0000256" key="2">
    <source>
        <dbReference type="SAM" id="Coils"/>
    </source>
</evidence>
<feature type="coiled-coil region" evidence="2">
    <location>
        <begin position="5"/>
        <end position="32"/>
    </location>
</feature>